<dbReference type="SUPFAM" id="SSF47413">
    <property type="entry name" value="lambda repressor-like DNA-binding domains"/>
    <property type="match status" value="1"/>
</dbReference>
<dbReference type="Pfam" id="PF01381">
    <property type="entry name" value="HTH_3"/>
    <property type="match status" value="1"/>
</dbReference>
<dbReference type="Gene3D" id="1.10.260.40">
    <property type="entry name" value="lambda repressor-like DNA-binding domains"/>
    <property type="match status" value="1"/>
</dbReference>
<dbReference type="PANTHER" id="PTHR46558:SF11">
    <property type="entry name" value="HTH-TYPE TRANSCRIPTIONAL REGULATOR XRE"/>
    <property type="match status" value="1"/>
</dbReference>
<dbReference type="InterPro" id="IPR010982">
    <property type="entry name" value="Lambda_DNA-bd_dom_sf"/>
</dbReference>
<dbReference type="AlphaFoldDB" id="A0A252F6Z6"/>
<dbReference type="RefSeq" id="WP_087017613.1">
    <property type="nucleotide sequence ID" value="NZ_CP178353.1"/>
</dbReference>
<dbReference type="CDD" id="cd00093">
    <property type="entry name" value="HTH_XRE"/>
    <property type="match status" value="1"/>
</dbReference>
<proteinExistence type="predicted"/>
<evidence type="ECO:0000259" key="2">
    <source>
        <dbReference type="PROSITE" id="PS50943"/>
    </source>
</evidence>
<reference evidence="3 4" key="1">
    <citation type="submission" date="2017-05" db="EMBL/GenBank/DDBJ databases">
        <title>Butyricicoccus porcorum sp. nov. a butyrate-producing bacterium from the swine intestinal tract.</title>
        <authorList>
            <person name="Trachsel J."/>
            <person name="Humphrey S."/>
            <person name="Allen H.K."/>
        </authorList>
    </citation>
    <scope>NUCLEOTIDE SEQUENCE [LARGE SCALE GENOMIC DNA]</scope>
    <source>
        <strain evidence="3">BB10</strain>
    </source>
</reference>
<organism evidence="3 4">
    <name type="scientific">Butyricicoccus porcorum</name>
    <dbReference type="NCBI Taxonomy" id="1945634"/>
    <lineage>
        <taxon>Bacteria</taxon>
        <taxon>Bacillati</taxon>
        <taxon>Bacillota</taxon>
        <taxon>Clostridia</taxon>
        <taxon>Eubacteriales</taxon>
        <taxon>Butyricicoccaceae</taxon>
        <taxon>Butyricicoccus</taxon>
    </lineage>
</organism>
<accession>A0A252F6Z6</accession>
<name>A0A252F6Z6_9FIRM</name>
<dbReference type="GO" id="GO:0003677">
    <property type="term" value="F:DNA binding"/>
    <property type="evidence" value="ECO:0007669"/>
    <property type="project" value="UniProtKB-KW"/>
</dbReference>
<dbReference type="Proteomes" id="UP000194903">
    <property type="component" value="Unassembled WGS sequence"/>
</dbReference>
<keyword evidence="1" id="KW-0238">DNA-binding</keyword>
<dbReference type="InterPro" id="IPR001387">
    <property type="entry name" value="Cro/C1-type_HTH"/>
</dbReference>
<feature type="domain" description="HTH cro/C1-type" evidence="2">
    <location>
        <begin position="8"/>
        <end position="62"/>
    </location>
</feature>
<dbReference type="PANTHER" id="PTHR46558">
    <property type="entry name" value="TRACRIPTIONAL REGULATORY PROTEIN-RELATED-RELATED"/>
    <property type="match status" value="1"/>
</dbReference>
<dbReference type="OrthoDB" id="1766270at2"/>
<dbReference type="PROSITE" id="PS50943">
    <property type="entry name" value="HTH_CROC1"/>
    <property type="match status" value="1"/>
</dbReference>
<evidence type="ECO:0000313" key="4">
    <source>
        <dbReference type="Proteomes" id="UP000194903"/>
    </source>
</evidence>
<dbReference type="SMART" id="SM00530">
    <property type="entry name" value="HTH_XRE"/>
    <property type="match status" value="1"/>
</dbReference>
<evidence type="ECO:0000256" key="1">
    <source>
        <dbReference type="ARBA" id="ARBA00023125"/>
    </source>
</evidence>
<protein>
    <recommendedName>
        <fullName evidence="2">HTH cro/C1-type domain-containing protein</fullName>
    </recommendedName>
</protein>
<evidence type="ECO:0000313" key="3">
    <source>
        <dbReference type="EMBL" id="OUM21555.1"/>
    </source>
</evidence>
<keyword evidence="4" id="KW-1185">Reference proteome</keyword>
<comment type="caution">
    <text evidence="3">The sequence shown here is derived from an EMBL/GenBank/DDBJ whole genome shotgun (WGS) entry which is preliminary data.</text>
</comment>
<dbReference type="EMBL" id="NHOC01000002">
    <property type="protein sequence ID" value="OUM21555.1"/>
    <property type="molecule type" value="Genomic_DNA"/>
</dbReference>
<gene>
    <name evidence="3" type="ORF">CBW42_03050</name>
</gene>
<sequence>MQIPKITLKAARVNAHFTQKEAAKALNISVASLQNYESGKTTPDWTLVRQIEKLYNYPIDFIFLP</sequence>